<proteinExistence type="predicted"/>
<feature type="transmembrane region" description="Helical" evidence="1">
    <location>
        <begin position="46"/>
        <end position="67"/>
    </location>
</feature>
<dbReference type="AlphaFoldDB" id="A0A916K1Q0"/>
<feature type="transmembrane region" description="Helical" evidence="1">
    <location>
        <begin position="73"/>
        <end position="97"/>
    </location>
</feature>
<dbReference type="EMBL" id="CAJVAS010000007">
    <property type="protein sequence ID" value="CAG7618290.1"/>
    <property type="molecule type" value="Genomic_DNA"/>
</dbReference>
<dbReference type="Proteomes" id="UP000693672">
    <property type="component" value="Unassembled WGS sequence"/>
</dbReference>
<evidence type="ECO:0000256" key="1">
    <source>
        <dbReference type="SAM" id="Phobius"/>
    </source>
</evidence>
<comment type="caution">
    <text evidence="2">The sequence shown here is derived from an EMBL/GenBank/DDBJ whole genome shotgun (WGS) entry which is preliminary data.</text>
</comment>
<keyword evidence="1" id="KW-1133">Transmembrane helix</keyword>
<keyword evidence="1" id="KW-0472">Membrane</keyword>
<evidence type="ECO:0000313" key="3">
    <source>
        <dbReference type="Proteomes" id="UP000693672"/>
    </source>
</evidence>
<organism evidence="2 3">
    <name type="scientific">Paenibacillus solanacearum</name>
    <dbReference type="NCBI Taxonomy" id="2048548"/>
    <lineage>
        <taxon>Bacteria</taxon>
        <taxon>Bacillati</taxon>
        <taxon>Bacillota</taxon>
        <taxon>Bacilli</taxon>
        <taxon>Bacillales</taxon>
        <taxon>Paenibacillaceae</taxon>
        <taxon>Paenibacillus</taxon>
    </lineage>
</organism>
<evidence type="ECO:0008006" key="4">
    <source>
        <dbReference type="Google" id="ProtNLM"/>
    </source>
</evidence>
<feature type="transmembrane region" description="Helical" evidence="1">
    <location>
        <begin position="6"/>
        <end position="25"/>
    </location>
</feature>
<gene>
    <name evidence="2" type="ORF">PAESOLCIP111_02100</name>
</gene>
<dbReference type="RefSeq" id="WP_218091888.1">
    <property type="nucleotide sequence ID" value="NZ_CAJVAS010000007.1"/>
</dbReference>
<keyword evidence="1" id="KW-0812">Transmembrane</keyword>
<accession>A0A916K1Q0</accession>
<keyword evidence="3" id="KW-1185">Reference proteome</keyword>
<protein>
    <recommendedName>
        <fullName evidence="4">DUF2178 domain-containing protein</fullName>
    </recommendedName>
</protein>
<sequence length="99" mass="11199">MVTDFWAWFGLLGGALMGLLGWWGGRRAIRGMRGLDERYVRAWERARAKSWICTLFVIYALFIALFLGMPLNAAVILGIMLAAHLVGWALLGMHYLLRS</sequence>
<name>A0A916K1Q0_9BACL</name>
<reference evidence="2" key="1">
    <citation type="submission" date="2021-06" db="EMBL/GenBank/DDBJ databases">
        <authorList>
            <person name="Criscuolo A."/>
        </authorList>
    </citation>
    <scope>NUCLEOTIDE SEQUENCE</scope>
    <source>
        <strain evidence="2">CIP111600</strain>
    </source>
</reference>
<evidence type="ECO:0000313" key="2">
    <source>
        <dbReference type="EMBL" id="CAG7618290.1"/>
    </source>
</evidence>